<evidence type="ECO:0000259" key="11">
    <source>
        <dbReference type="PROSITE" id="PS51767"/>
    </source>
</evidence>
<evidence type="ECO:0000256" key="4">
    <source>
        <dbReference type="ARBA" id="ARBA00022750"/>
    </source>
</evidence>
<dbReference type="Proteomes" id="UP000738349">
    <property type="component" value="Unassembled WGS sequence"/>
</dbReference>
<proteinExistence type="inferred from homology"/>
<organism evidence="12 13">
    <name type="scientific">Dactylonectria macrodidyma</name>
    <dbReference type="NCBI Taxonomy" id="307937"/>
    <lineage>
        <taxon>Eukaryota</taxon>
        <taxon>Fungi</taxon>
        <taxon>Dikarya</taxon>
        <taxon>Ascomycota</taxon>
        <taxon>Pezizomycotina</taxon>
        <taxon>Sordariomycetes</taxon>
        <taxon>Hypocreomycetidae</taxon>
        <taxon>Hypocreales</taxon>
        <taxon>Nectriaceae</taxon>
        <taxon>Dactylonectria</taxon>
    </lineage>
</organism>
<evidence type="ECO:0000313" key="12">
    <source>
        <dbReference type="EMBL" id="KAH7144018.1"/>
    </source>
</evidence>
<dbReference type="PANTHER" id="PTHR47966">
    <property type="entry name" value="BETA-SITE APP-CLEAVING ENZYME, ISOFORM A-RELATED"/>
    <property type="match status" value="1"/>
</dbReference>
<dbReference type="InterPro" id="IPR001969">
    <property type="entry name" value="Aspartic_peptidase_AS"/>
</dbReference>
<gene>
    <name evidence="12" type="ORF">EDB81DRAFT_515423</name>
</gene>
<dbReference type="PROSITE" id="PS00141">
    <property type="entry name" value="ASP_PROTEASE"/>
    <property type="match status" value="1"/>
</dbReference>
<evidence type="ECO:0000256" key="7">
    <source>
        <dbReference type="ARBA" id="ARBA00068059"/>
    </source>
</evidence>
<feature type="domain" description="Peptidase A1" evidence="11">
    <location>
        <begin position="73"/>
        <end position="401"/>
    </location>
</feature>
<dbReference type="InterPro" id="IPR021109">
    <property type="entry name" value="Peptidase_aspartic_dom_sf"/>
</dbReference>
<feature type="active site" evidence="8">
    <location>
        <position position="284"/>
    </location>
</feature>
<dbReference type="AlphaFoldDB" id="A0A9P9J619"/>
<dbReference type="InterPro" id="IPR033876">
    <property type="entry name" value="SAP-like"/>
</dbReference>
<evidence type="ECO:0000256" key="10">
    <source>
        <dbReference type="SAM" id="SignalP"/>
    </source>
</evidence>
<dbReference type="GO" id="GO:0004190">
    <property type="term" value="F:aspartic-type endopeptidase activity"/>
    <property type="evidence" value="ECO:0007669"/>
    <property type="project" value="UniProtKB-KW"/>
</dbReference>
<evidence type="ECO:0000256" key="5">
    <source>
        <dbReference type="ARBA" id="ARBA00022801"/>
    </source>
</evidence>
<dbReference type="FunFam" id="2.40.70.10:FF:000011">
    <property type="entry name" value="Aspartic protease"/>
    <property type="match status" value="1"/>
</dbReference>
<keyword evidence="2 9" id="KW-0645">Protease</keyword>
<sequence>MKPVQLLVAIAASVIPTSLAISLHKRQDGGEPRVLSLDLQRHKIQDPVAHDRNRMRRRSGSVDVDIDNDVTLYYFNASLGTPKQDLRLHLDTGSSDLWVNSANSSLCSTAMNLCAEAGTYNANSSSTYEYVGSYFNISYVDGSGAAGDYATDTFRVGDTKITSLQFGIGYESSSDQGVLGIGYSTNEVQAGVAGKSPYKNLPARMAADGLIASNAYSLWLNDLSSETGTILFGGVDRARYDGELVSVPIQKNGGEYSSFFITLTSLSLGSATIDDSLALAVLLDSGSTLSYLPDSLTAAIYDQVGAEYEESEGIAFVPCSLADETGNLTFKFSDPAEIVVPISEMVIDYVQITGQQLSFSDGTAACMFGIAPSSGTNILGDTFLRSAFVVFDLENNEISLAQSKYNATKTDIVEIGSGESAVPSTTAAQNPVSAQSGVVTVTEAGSGAATVSPSSSSWAWVGVVTLVLVFAGSLA</sequence>
<evidence type="ECO:0000256" key="2">
    <source>
        <dbReference type="ARBA" id="ARBA00022670"/>
    </source>
</evidence>
<dbReference type="InterPro" id="IPR001461">
    <property type="entry name" value="Aspartic_peptidase_A1"/>
</dbReference>
<keyword evidence="5 9" id="KW-0378">Hydrolase</keyword>
<dbReference type="SUPFAM" id="SSF50630">
    <property type="entry name" value="Acid proteases"/>
    <property type="match status" value="1"/>
</dbReference>
<comment type="similarity">
    <text evidence="1 9">Belongs to the peptidase A1 family.</text>
</comment>
<dbReference type="OrthoDB" id="771136at2759"/>
<evidence type="ECO:0000256" key="1">
    <source>
        <dbReference type="ARBA" id="ARBA00007447"/>
    </source>
</evidence>
<evidence type="ECO:0000256" key="3">
    <source>
        <dbReference type="ARBA" id="ARBA00022729"/>
    </source>
</evidence>
<feature type="chain" id="PRO_5040361496" description="Probable aspartic-type endopeptidase OPSB" evidence="10">
    <location>
        <begin position="21"/>
        <end position="475"/>
    </location>
</feature>
<dbReference type="EMBL" id="JAGMUV010000009">
    <property type="protein sequence ID" value="KAH7144018.1"/>
    <property type="molecule type" value="Genomic_DNA"/>
</dbReference>
<dbReference type="PANTHER" id="PTHR47966:SF65">
    <property type="entry name" value="ASPARTIC-TYPE ENDOPEPTIDASE"/>
    <property type="match status" value="1"/>
</dbReference>
<protein>
    <recommendedName>
        <fullName evidence="7">Probable aspartic-type endopeptidase OPSB</fullName>
    </recommendedName>
    <alternativeName>
        <fullName evidence="6">Probable aspartic-type endopeptidase opsB</fullName>
    </alternativeName>
</protein>
<feature type="active site" evidence="8">
    <location>
        <position position="91"/>
    </location>
</feature>
<name>A0A9P9J619_9HYPO</name>
<feature type="signal peptide" evidence="10">
    <location>
        <begin position="1"/>
        <end position="20"/>
    </location>
</feature>
<dbReference type="Gene3D" id="2.40.70.10">
    <property type="entry name" value="Acid Proteases"/>
    <property type="match status" value="2"/>
</dbReference>
<comment type="caution">
    <text evidence="12">The sequence shown here is derived from an EMBL/GenBank/DDBJ whole genome shotgun (WGS) entry which is preliminary data.</text>
</comment>
<keyword evidence="3 10" id="KW-0732">Signal</keyword>
<evidence type="ECO:0000256" key="6">
    <source>
        <dbReference type="ARBA" id="ARBA00067536"/>
    </source>
</evidence>
<evidence type="ECO:0000256" key="8">
    <source>
        <dbReference type="PIRSR" id="PIRSR601461-1"/>
    </source>
</evidence>
<dbReference type="PROSITE" id="PS51767">
    <property type="entry name" value="PEPTIDASE_A1"/>
    <property type="match status" value="1"/>
</dbReference>
<dbReference type="PRINTS" id="PR00792">
    <property type="entry name" value="PEPSIN"/>
</dbReference>
<reference evidence="12" key="1">
    <citation type="journal article" date="2021" name="Nat. Commun.">
        <title>Genetic determinants of endophytism in the Arabidopsis root mycobiome.</title>
        <authorList>
            <person name="Mesny F."/>
            <person name="Miyauchi S."/>
            <person name="Thiergart T."/>
            <person name="Pickel B."/>
            <person name="Atanasova L."/>
            <person name="Karlsson M."/>
            <person name="Huettel B."/>
            <person name="Barry K.W."/>
            <person name="Haridas S."/>
            <person name="Chen C."/>
            <person name="Bauer D."/>
            <person name="Andreopoulos W."/>
            <person name="Pangilinan J."/>
            <person name="LaButti K."/>
            <person name="Riley R."/>
            <person name="Lipzen A."/>
            <person name="Clum A."/>
            <person name="Drula E."/>
            <person name="Henrissat B."/>
            <person name="Kohler A."/>
            <person name="Grigoriev I.V."/>
            <person name="Martin F.M."/>
            <person name="Hacquard S."/>
        </authorList>
    </citation>
    <scope>NUCLEOTIDE SEQUENCE</scope>
    <source>
        <strain evidence="12">MPI-CAGE-AT-0147</strain>
    </source>
</reference>
<dbReference type="InterPro" id="IPR033121">
    <property type="entry name" value="PEPTIDASE_A1"/>
</dbReference>
<evidence type="ECO:0000256" key="9">
    <source>
        <dbReference type="RuleBase" id="RU000454"/>
    </source>
</evidence>
<keyword evidence="4 9" id="KW-0064">Aspartyl protease</keyword>
<accession>A0A9P9J619</accession>
<dbReference type="CDD" id="cd05474">
    <property type="entry name" value="SAP_like"/>
    <property type="match status" value="1"/>
</dbReference>
<dbReference type="Pfam" id="PF00026">
    <property type="entry name" value="Asp"/>
    <property type="match status" value="1"/>
</dbReference>
<dbReference type="GO" id="GO:0006508">
    <property type="term" value="P:proteolysis"/>
    <property type="evidence" value="ECO:0007669"/>
    <property type="project" value="UniProtKB-KW"/>
</dbReference>
<evidence type="ECO:0000313" key="13">
    <source>
        <dbReference type="Proteomes" id="UP000738349"/>
    </source>
</evidence>
<keyword evidence="13" id="KW-1185">Reference proteome</keyword>